<sequence>MAVETRYFCTGTCGAVVTQEQYDEGLVHCEEKTCNMYGNPFEKGLFCTTCQRRIEAGEQDQHQH</sequence>
<comment type="caution">
    <text evidence="1">The sequence shown here is derived from an EMBL/GenBank/DDBJ whole genome shotgun (WGS) entry which is preliminary data.</text>
</comment>
<evidence type="ECO:0000313" key="1">
    <source>
        <dbReference type="EMBL" id="OGY27553.1"/>
    </source>
</evidence>
<protein>
    <submittedName>
        <fullName evidence="1">Uncharacterized protein</fullName>
    </submittedName>
</protein>
<dbReference type="EMBL" id="MHCV01000022">
    <property type="protein sequence ID" value="OGY27553.1"/>
    <property type="molecule type" value="Genomic_DNA"/>
</dbReference>
<organism evidence="1 2">
    <name type="scientific">Candidatus Woykebacteria bacterium RIFCSPHIGHO2_01_FULL_39_12</name>
    <dbReference type="NCBI Taxonomy" id="1802599"/>
    <lineage>
        <taxon>Bacteria</taxon>
        <taxon>Candidatus Woykeibacteriota</taxon>
    </lineage>
</organism>
<reference evidence="1 2" key="1">
    <citation type="journal article" date="2016" name="Nat. Commun.">
        <title>Thousands of microbial genomes shed light on interconnected biogeochemical processes in an aquifer system.</title>
        <authorList>
            <person name="Anantharaman K."/>
            <person name="Brown C.T."/>
            <person name="Hug L.A."/>
            <person name="Sharon I."/>
            <person name="Castelle C.J."/>
            <person name="Probst A.J."/>
            <person name="Thomas B.C."/>
            <person name="Singh A."/>
            <person name="Wilkins M.J."/>
            <person name="Karaoz U."/>
            <person name="Brodie E.L."/>
            <person name="Williams K.H."/>
            <person name="Hubbard S.S."/>
            <person name="Banfield J.F."/>
        </authorList>
    </citation>
    <scope>NUCLEOTIDE SEQUENCE [LARGE SCALE GENOMIC DNA]</scope>
</reference>
<dbReference type="Proteomes" id="UP000177900">
    <property type="component" value="Unassembled WGS sequence"/>
</dbReference>
<accession>A0A1G1WIM1</accession>
<gene>
    <name evidence="1" type="ORF">A2864_01115</name>
</gene>
<dbReference type="AlphaFoldDB" id="A0A1G1WIM1"/>
<proteinExistence type="predicted"/>
<evidence type="ECO:0000313" key="2">
    <source>
        <dbReference type="Proteomes" id="UP000177900"/>
    </source>
</evidence>
<name>A0A1G1WIM1_9BACT</name>